<feature type="compositionally biased region" description="Gly residues" evidence="1">
    <location>
        <begin position="301"/>
        <end position="310"/>
    </location>
</feature>
<organism evidence="2 3">
    <name type="scientific">Leishmania major</name>
    <dbReference type="NCBI Taxonomy" id="5664"/>
    <lineage>
        <taxon>Eukaryota</taxon>
        <taxon>Discoba</taxon>
        <taxon>Euglenozoa</taxon>
        <taxon>Kinetoplastea</taxon>
        <taxon>Metakinetoplastina</taxon>
        <taxon>Trypanosomatida</taxon>
        <taxon>Trypanosomatidae</taxon>
        <taxon>Leishmaniinae</taxon>
        <taxon>Leishmania</taxon>
    </lineage>
</organism>
<dbReference type="VEuPathDB" id="TriTrypDB:LMJSD75_100019800"/>
<dbReference type="VEuPathDB" id="TriTrypDB:LMJLV39_100019800"/>
<feature type="region of interest" description="Disordered" evidence="1">
    <location>
        <begin position="282"/>
        <end position="310"/>
    </location>
</feature>
<protein>
    <submittedName>
        <fullName evidence="2">Uncharacterized protein</fullName>
    </submittedName>
</protein>
<dbReference type="RefSeq" id="XP_001681458.1">
    <property type="nucleotide sequence ID" value="XM_001681406.1"/>
</dbReference>
<name>Q4QH90_LEIMA</name>
<dbReference type="eggNOG" id="ENOG502S322">
    <property type="taxonomic scope" value="Eukaryota"/>
</dbReference>
<dbReference type="HOGENOM" id="CLU_898498_0_0_1"/>
<evidence type="ECO:0000313" key="3">
    <source>
        <dbReference type="Proteomes" id="UP000000542"/>
    </source>
</evidence>
<dbReference type="Proteomes" id="UP000000542">
    <property type="component" value="Chromosome 10"/>
</dbReference>
<dbReference type="GeneID" id="5649729"/>
<sequence length="310" mass="33271">MHCSGVDTLPMIWMGTSVFAVSGRSNATPSTTPPPTSAAMHRSDIPNRMGDCHWHRQKWPGVGKVRCPLGFAPRRVRALNPDATHGVFTGYQCQEAVYGKEIGEAIVFDGAMPGCLLLHCVVVARTYALAARAVSSLLGVTLPFEIMQPISLTPLRLVFSVFMEFLTLGSVVNHAKTMVFIDKLKTMVSRSVGLSAGNALTTSSGAAPPTFAEAWNQAKAMTNKLFEEREWQCPCGHKFRAAGEWVACAPIYCEVPSCPNPKYYIDGPGRALLEANPSGVKLEEVSNTGGGVTSQPDSGKKPGGVGSRFR</sequence>
<reference evidence="2 3" key="2">
    <citation type="journal article" date="2011" name="Genome Res.">
        <title>Chromosome and gene copy number variation allow major structural change between species and strains of Leishmania.</title>
        <authorList>
            <person name="Rogers M.B."/>
            <person name="Hilley J.D."/>
            <person name="Dickens N.J."/>
            <person name="Wilkes J."/>
            <person name="Bates P.A."/>
            <person name="Depledge D.P."/>
            <person name="Harris D."/>
            <person name="Her Y."/>
            <person name="Herzyk P."/>
            <person name="Imamura H."/>
            <person name="Otto T.D."/>
            <person name="Sanders M."/>
            <person name="Seeger K."/>
            <person name="Dujardin J.C."/>
            <person name="Berriman M."/>
            <person name="Smith D.F."/>
            <person name="Hertz-Fowler C."/>
            <person name="Mottram J.C."/>
        </authorList>
    </citation>
    <scope>NUCLEOTIDE SEQUENCE [LARGE SCALE GENOMIC DNA]</scope>
    <source>
        <strain evidence="3">MHOM/IL/81/Friedlin</strain>
    </source>
</reference>
<reference evidence="2 3" key="1">
    <citation type="journal article" date="2005" name="Science">
        <title>The genome of the kinetoplastid parasite, Leishmania major.</title>
        <authorList>
            <person name="Ivens A.C."/>
            <person name="Peacock C.S."/>
            <person name="Worthey E.A."/>
            <person name="Murphy L."/>
            <person name="Aggarwal G."/>
            <person name="Berriman M."/>
            <person name="Sisk E."/>
            <person name="Rajandream M.A."/>
            <person name="Adlem E."/>
            <person name="Aert R."/>
            <person name="Anupama A."/>
            <person name="Apostolou Z."/>
            <person name="Attipoe P."/>
            <person name="Bason N."/>
            <person name="Bauser C."/>
            <person name="Beck A."/>
            <person name="Beverley S.M."/>
            <person name="Bianchettin G."/>
            <person name="Borzym K."/>
            <person name="Bothe G."/>
            <person name="Bruschi C.V."/>
            <person name="Collins M."/>
            <person name="Cadag E."/>
            <person name="Ciarloni L."/>
            <person name="Clayton C."/>
            <person name="Coulson R.M."/>
            <person name="Cronin A."/>
            <person name="Cruz A.K."/>
            <person name="Davies R.M."/>
            <person name="De Gaudenzi J."/>
            <person name="Dobson D.E."/>
            <person name="Duesterhoeft A."/>
            <person name="Fazelina G."/>
            <person name="Fosker N."/>
            <person name="Frasch A.C."/>
            <person name="Fraser A."/>
            <person name="Fuchs M."/>
            <person name="Gabel C."/>
            <person name="Goble A."/>
            <person name="Goffeau A."/>
            <person name="Harris D."/>
            <person name="Hertz-Fowler C."/>
            <person name="Hilbert H."/>
            <person name="Horn D."/>
            <person name="Huang Y."/>
            <person name="Klages S."/>
            <person name="Knights A."/>
            <person name="Kube M."/>
            <person name="Larke N."/>
            <person name="Litvin L."/>
            <person name="Lord A."/>
            <person name="Louie T."/>
            <person name="Marra M."/>
            <person name="Masuy D."/>
            <person name="Matthews K."/>
            <person name="Michaeli S."/>
            <person name="Mottram J.C."/>
            <person name="Muller-Auer S."/>
            <person name="Munden H."/>
            <person name="Nelson S."/>
            <person name="Norbertczak H."/>
            <person name="Oliver K."/>
            <person name="O'neil S."/>
            <person name="Pentony M."/>
            <person name="Pohl T.M."/>
            <person name="Price C."/>
            <person name="Purnelle B."/>
            <person name="Quail M.A."/>
            <person name="Rabbinowitsch E."/>
            <person name="Reinhardt R."/>
            <person name="Rieger M."/>
            <person name="Rinta J."/>
            <person name="Robben J."/>
            <person name="Robertson L."/>
            <person name="Ruiz J.C."/>
            <person name="Rutter S."/>
            <person name="Saunders D."/>
            <person name="Schafer M."/>
            <person name="Schein J."/>
            <person name="Schwartz D.C."/>
            <person name="Seeger K."/>
            <person name="Seyler A."/>
            <person name="Sharp S."/>
            <person name="Shin H."/>
            <person name="Sivam D."/>
            <person name="Squares R."/>
            <person name="Squares S."/>
            <person name="Tosato V."/>
            <person name="Vogt C."/>
            <person name="Volckaert G."/>
            <person name="Wambutt R."/>
            <person name="Warren T."/>
            <person name="Wedler H."/>
            <person name="Woodward J."/>
            <person name="Zhou S."/>
            <person name="Zimmermann W."/>
            <person name="Smith D.F."/>
            <person name="Blackwell J.M."/>
            <person name="Stuart K.D."/>
            <person name="Barrell B."/>
            <person name="Myler P.J."/>
        </authorList>
    </citation>
    <scope>NUCLEOTIDE SEQUENCE [LARGE SCALE GENOMIC DNA]</scope>
    <source>
        <strain evidence="3">MHOM/IL/81/Friedlin</strain>
    </source>
</reference>
<dbReference type="VEuPathDB" id="TriTrypDB:LMJFC_100020500"/>
<dbReference type="AlphaFoldDB" id="Q4QH90"/>
<evidence type="ECO:0000256" key="1">
    <source>
        <dbReference type="SAM" id="MobiDB-lite"/>
    </source>
</evidence>
<accession>Q4QH90</accession>
<dbReference type="InParanoid" id="Q4QH90"/>
<dbReference type="EMBL" id="FR796406">
    <property type="protein sequence ID" value="CAJ03067.1"/>
    <property type="molecule type" value="Genomic_DNA"/>
</dbReference>
<evidence type="ECO:0000313" key="2">
    <source>
        <dbReference type="EMBL" id="CAJ03067.1"/>
    </source>
</evidence>
<proteinExistence type="predicted"/>
<gene>
    <name evidence="2" type="ORF">LMJF_10_1225</name>
</gene>
<dbReference type="KEGG" id="lma:LMJF_10_1225"/>
<keyword evidence="3" id="KW-1185">Reference proteome</keyword>
<dbReference type="VEuPathDB" id="TriTrypDB:LmjF.10.1225"/>